<reference evidence="2 3" key="1">
    <citation type="submission" date="2021-06" db="EMBL/GenBank/DDBJ databases">
        <authorList>
            <person name="Palmer J.M."/>
        </authorList>
    </citation>
    <scope>NUCLEOTIDE SEQUENCE [LARGE SCALE GENOMIC DNA]</scope>
    <source>
        <strain evidence="2 3">MEX-2019</strain>
        <tissue evidence="2">Muscle</tissue>
    </source>
</reference>
<feature type="coiled-coil region" evidence="1">
    <location>
        <begin position="29"/>
        <end position="56"/>
    </location>
</feature>
<keyword evidence="1" id="KW-0175">Coiled coil</keyword>
<evidence type="ECO:0000313" key="3">
    <source>
        <dbReference type="Proteomes" id="UP001311232"/>
    </source>
</evidence>
<evidence type="ECO:0000256" key="1">
    <source>
        <dbReference type="SAM" id="Coils"/>
    </source>
</evidence>
<keyword evidence="3" id="KW-1185">Reference proteome</keyword>
<protein>
    <submittedName>
        <fullName evidence="2">Uncharacterized protein</fullName>
    </submittedName>
</protein>
<dbReference type="AlphaFoldDB" id="A0AAV9QTP0"/>
<evidence type="ECO:0000313" key="2">
    <source>
        <dbReference type="EMBL" id="KAK5600719.1"/>
    </source>
</evidence>
<dbReference type="Proteomes" id="UP001311232">
    <property type="component" value="Unassembled WGS sequence"/>
</dbReference>
<name>A0AAV9QTP0_9TELE</name>
<dbReference type="EMBL" id="JAHHUM010002816">
    <property type="protein sequence ID" value="KAK5600719.1"/>
    <property type="molecule type" value="Genomic_DNA"/>
</dbReference>
<proteinExistence type="predicted"/>
<sequence length="150" mass="17935">MKINIFKNIFENRFSFYRQQGRRQRSRHSQKKERKIGKLKDEIIGLRRRYEKVKKLKRQLQHANLDSPEVKTQRIFQGHKDSSHVRKALQCHFAVLGAVKHKYRGLKNTKSKQSLAQLVSDKLIKKYKCKTYCKKLIGCVSRRKIKRKLA</sequence>
<comment type="caution">
    <text evidence="2">The sequence shown here is derived from an EMBL/GenBank/DDBJ whole genome shotgun (WGS) entry which is preliminary data.</text>
</comment>
<gene>
    <name evidence="2" type="ORF">CRENBAI_011703</name>
</gene>
<accession>A0AAV9QTP0</accession>
<organism evidence="2 3">
    <name type="scientific">Crenichthys baileyi</name>
    <name type="common">White River springfish</name>
    <dbReference type="NCBI Taxonomy" id="28760"/>
    <lineage>
        <taxon>Eukaryota</taxon>
        <taxon>Metazoa</taxon>
        <taxon>Chordata</taxon>
        <taxon>Craniata</taxon>
        <taxon>Vertebrata</taxon>
        <taxon>Euteleostomi</taxon>
        <taxon>Actinopterygii</taxon>
        <taxon>Neopterygii</taxon>
        <taxon>Teleostei</taxon>
        <taxon>Neoteleostei</taxon>
        <taxon>Acanthomorphata</taxon>
        <taxon>Ovalentaria</taxon>
        <taxon>Atherinomorphae</taxon>
        <taxon>Cyprinodontiformes</taxon>
        <taxon>Goodeidae</taxon>
        <taxon>Crenichthys</taxon>
    </lineage>
</organism>